<sequence length="166" mass="18906">MVSTRVILVILYSLPNKTKQTIQTGKRQVSNRVSPHDYPNKSRGASGVRTRWTGAGTEAPESTPVHPVEDSGLGIKKESPLERSLASNKSAMPRRKRYSCSPHEPCHRFEGLKVTFLCLPHRRIRMCHDEQENLSSTPKTHYRTYGGTAHKYCMLHRQRVLREVTV</sequence>
<dbReference type="EMBL" id="NESQ01000167">
    <property type="protein sequence ID" value="PUU76972.1"/>
    <property type="molecule type" value="Genomic_DNA"/>
</dbReference>
<protein>
    <submittedName>
        <fullName evidence="2">Uncharacterized protein</fullName>
    </submittedName>
</protein>
<comment type="caution">
    <text evidence="2">The sequence shown here is derived from an EMBL/GenBank/DDBJ whole genome shotgun (WGS) entry which is preliminary data.</text>
</comment>
<proteinExistence type="predicted"/>
<evidence type="ECO:0000256" key="1">
    <source>
        <dbReference type="SAM" id="MobiDB-lite"/>
    </source>
</evidence>
<keyword evidence="3" id="KW-1185">Reference proteome</keyword>
<evidence type="ECO:0000313" key="2">
    <source>
        <dbReference type="EMBL" id="PUU76972.1"/>
    </source>
</evidence>
<name>A0A2T6ZNB2_TUBBO</name>
<dbReference type="AlphaFoldDB" id="A0A2T6ZNB2"/>
<evidence type="ECO:0000313" key="3">
    <source>
        <dbReference type="Proteomes" id="UP000244722"/>
    </source>
</evidence>
<dbReference type="Proteomes" id="UP000244722">
    <property type="component" value="Unassembled WGS sequence"/>
</dbReference>
<feature type="compositionally biased region" description="Polar residues" evidence="1">
    <location>
        <begin position="22"/>
        <end position="33"/>
    </location>
</feature>
<accession>A0A2T6ZNB2</accession>
<reference evidence="2 3" key="1">
    <citation type="submission" date="2017-04" db="EMBL/GenBank/DDBJ databases">
        <title>Draft genome sequence of Tuber borchii Vittad., a whitish edible truffle.</title>
        <authorList>
            <consortium name="DOE Joint Genome Institute"/>
            <person name="Murat C."/>
            <person name="Kuo A."/>
            <person name="Barry K.W."/>
            <person name="Clum A."/>
            <person name="Dockter R.B."/>
            <person name="Fauchery L."/>
            <person name="Iotti M."/>
            <person name="Kohler A."/>
            <person name="Labutti K."/>
            <person name="Lindquist E.A."/>
            <person name="Lipzen A."/>
            <person name="Ohm R.A."/>
            <person name="Wang M."/>
            <person name="Grigoriev I.V."/>
            <person name="Zambonelli A."/>
            <person name="Martin F.M."/>
        </authorList>
    </citation>
    <scope>NUCLEOTIDE SEQUENCE [LARGE SCALE GENOMIC DNA]</scope>
    <source>
        <strain evidence="2 3">Tbo3840</strain>
    </source>
</reference>
<organism evidence="2 3">
    <name type="scientific">Tuber borchii</name>
    <name type="common">White truffle</name>
    <dbReference type="NCBI Taxonomy" id="42251"/>
    <lineage>
        <taxon>Eukaryota</taxon>
        <taxon>Fungi</taxon>
        <taxon>Dikarya</taxon>
        <taxon>Ascomycota</taxon>
        <taxon>Pezizomycotina</taxon>
        <taxon>Pezizomycetes</taxon>
        <taxon>Pezizales</taxon>
        <taxon>Tuberaceae</taxon>
        <taxon>Tuber</taxon>
    </lineage>
</organism>
<feature type="region of interest" description="Disordered" evidence="1">
    <location>
        <begin position="22"/>
        <end position="102"/>
    </location>
</feature>
<gene>
    <name evidence="2" type="ORF">B9Z19DRAFT_1087112</name>
</gene>